<dbReference type="STRING" id="743788.S8FDL7"/>
<sequence length="129" mass="14429">VKPSACTKFLGVLVDNKLKFKPHVEYALAKGTKWIQQFGQLARPKNGLKARHILTLYKQMLLPAMLYAASVWIIPQRKIAGRVRTYSSVGIIRKLARVHRQACVLITGAMCGTATDILEAHLNLPPFHL</sequence>
<organism evidence="1 2">
    <name type="scientific">Fomitopsis schrenkii</name>
    <name type="common">Brown rot fungus</name>
    <dbReference type="NCBI Taxonomy" id="2126942"/>
    <lineage>
        <taxon>Eukaryota</taxon>
        <taxon>Fungi</taxon>
        <taxon>Dikarya</taxon>
        <taxon>Basidiomycota</taxon>
        <taxon>Agaricomycotina</taxon>
        <taxon>Agaricomycetes</taxon>
        <taxon>Polyporales</taxon>
        <taxon>Fomitopsis</taxon>
    </lineage>
</organism>
<evidence type="ECO:0000313" key="2">
    <source>
        <dbReference type="Proteomes" id="UP000015241"/>
    </source>
</evidence>
<gene>
    <name evidence="1" type="ORF">FOMPIDRAFT_12670</name>
</gene>
<reference evidence="1 2" key="1">
    <citation type="journal article" date="2012" name="Science">
        <title>The Paleozoic origin of enzymatic lignin decomposition reconstructed from 31 fungal genomes.</title>
        <authorList>
            <person name="Floudas D."/>
            <person name="Binder M."/>
            <person name="Riley R."/>
            <person name="Barry K."/>
            <person name="Blanchette R.A."/>
            <person name="Henrissat B."/>
            <person name="Martinez A.T."/>
            <person name="Otillar R."/>
            <person name="Spatafora J.W."/>
            <person name="Yadav J.S."/>
            <person name="Aerts A."/>
            <person name="Benoit I."/>
            <person name="Boyd A."/>
            <person name="Carlson A."/>
            <person name="Copeland A."/>
            <person name="Coutinho P.M."/>
            <person name="de Vries R.P."/>
            <person name="Ferreira P."/>
            <person name="Findley K."/>
            <person name="Foster B."/>
            <person name="Gaskell J."/>
            <person name="Glotzer D."/>
            <person name="Gorecki P."/>
            <person name="Heitman J."/>
            <person name="Hesse C."/>
            <person name="Hori C."/>
            <person name="Igarashi K."/>
            <person name="Jurgens J.A."/>
            <person name="Kallen N."/>
            <person name="Kersten P."/>
            <person name="Kohler A."/>
            <person name="Kuees U."/>
            <person name="Kumar T.K.A."/>
            <person name="Kuo A."/>
            <person name="LaButti K."/>
            <person name="Larrondo L.F."/>
            <person name="Lindquist E."/>
            <person name="Ling A."/>
            <person name="Lombard V."/>
            <person name="Lucas S."/>
            <person name="Lundell T."/>
            <person name="Martin R."/>
            <person name="McLaughlin D.J."/>
            <person name="Morgenstern I."/>
            <person name="Morin E."/>
            <person name="Murat C."/>
            <person name="Nagy L.G."/>
            <person name="Nolan M."/>
            <person name="Ohm R.A."/>
            <person name="Patyshakuliyeva A."/>
            <person name="Rokas A."/>
            <person name="Ruiz-Duenas F.J."/>
            <person name="Sabat G."/>
            <person name="Salamov A."/>
            <person name="Samejima M."/>
            <person name="Schmutz J."/>
            <person name="Slot J.C."/>
            <person name="St John F."/>
            <person name="Stenlid J."/>
            <person name="Sun H."/>
            <person name="Sun S."/>
            <person name="Syed K."/>
            <person name="Tsang A."/>
            <person name="Wiebenga A."/>
            <person name="Young D."/>
            <person name="Pisabarro A."/>
            <person name="Eastwood D.C."/>
            <person name="Martin F."/>
            <person name="Cullen D."/>
            <person name="Grigoriev I.V."/>
            <person name="Hibbett D.S."/>
        </authorList>
    </citation>
    <scope>NUCLEOTIDE SEQUENCE</scope>
    <source>
        <strain evidence="2">FP-58527</strain>
    </source>
</reference>
<feature type="non-terminal residue" evidence="1">
    <location>
        <position position="1"/>
    </location>
</feature>
<name>S8FDL7_FOMSC</name>
<evidence type="ECO:0000313" key="1">
    <source>
        <dbReference type="EMBL" id="EPS96569.1"/>
    </source>
</evidence>
<accession>S8FDL7</accession>
<feature type="non-terminal residue" evidence="1">
    <location>
        <position position="129"/>
    </location>
</feature>
<dbReference type="InParanoid" id="S8FDL7"/>
<protein>
    <submittedName>
        <fullName evidence="1">Uncharacterized protein</fullName>
    </submittedName>
</protein>
<dbReference type="AlphaFoldDB" id="S8FDL7"/>
<proteinExistence type="predicted"/>
<dbReference type="OrthoDB" id="2800937at2759"/>
<dbReference type="Proteomes" id="UP000015241">
    <property type="component" value="Unassembled WGS sequence"/>
</dbReference>
<keyword evidence="2" id="KW-1185">Reference proteome</keyword>
<dbReference type="HOGENOM" id="CLU_114215_0_0_1"/>
<dbReference type="eggNOG" id="KOG1075">
    <property type="taxonomic scope" value="Eukaryota"/>
</dbReference>
<dbReference type="EMBL" id="KE504187">
    <property type="protein sequence ID" value="EPS96569.1"/>
    <property type="molecule type" value="Genomic_DNA"/>
</dbReference>